<dbReference type="SUPFAM" id="SSF50621">
    <property type="entry name" value="Alanine racemase C-terminal domain-like"/>
    <property type="match status" value="1"/>
</dbReference>
<dbReference type="PROSITE" id="PS00878">
    <property type="entry name" value="ODR_DC_2_1"/>
    <property type="match status" value="1"/>
</dbReference>
<evidence type="ECO:0000313" key="15">
    <source>
        <dbReference type="EMBL" id="CAF2147502.1"/>
    </source>
</evidence>
<dbReference type="PANTHER" id="PTHR11482:SF6">
    <property type="entry name" value="ORNITHINE DECARBOXYLASE 1-RELATED"/>
    <property type="match status" value="1"/>
</dbReference>
<dbReference type="InterPro" id="IPR002433">
    <property type="entry name" value="Orn_de-COase"/>
</dbReference>
<feature type="active site" description="Proton donor" evidence="11">
    <location>
        <position position="387"/>
    </location>
</feature>
<evidence type="ECO:0000259" key="13">
    <source>
        <dbReference type="Pfam" id="PF00278"/>
    </source>
</evidence>
<dbReference type="GO" id="GO:0005737">
    <property type="term" value="C:cytoplasm"/>
    <property type="evidence" value="ECO:0007669"/>
    <property type="project" value="TreeGrafter"/>
</dbReference>
<comment type="subunit">
    <text evidence="9">Homodimer. Only the dimer is catalytically active, as the active sites are constructed of residues from both monomers.</text>
</comment>
<dbReference type="CDD" id="cd00622">
    <property type="entry name" value="PLPDE_III_ODC"/>
    <property type="match status" value="1"/>
</dbReference>
<dbReference type="Gene3D" id="2.40.37.10">
    <property type="entry name" value="Lyase, Ornithine Decarboxylase, Chain A, domain 1"/>
    <property type="match status" value="1"/>
</dbReference>
<dbReference type="Pfam" id="PF00278">
    <property type="entry name" value="Orn_DAP_Arg_deC"/>
    <property type="match status" value="1"/>
</dbReference>
<accession>A0A816XHW6</accession>
<proteinExistence type="inferred from homology"/>
<dbReference type="GO" id="GO:0004586">
    <property type="term" value="F:ornithine decarboxylase activity"/>
    <property type="evidence" value="ECO:0007669"/>
    <property type="project" value="UniProtKB-EC"/>
</dbReference>
<protein>
    <recommendedName>
        <fullName evidence="7">ornithine decarboxylase</fullName>
        <ecNumber evidence="7">4.1.1.17</ecNumber>
    </recommendedName>
</protein>
<dbReference type="PRINTS" id="PR01182">
    <property type="entry name" value="ORNDCRBXLASE"/>
</dbReference>
<dbReference type="FunFam" id="3.20.20.10:FF:000008">
    <property type="entry name" value="Ornithine decarboxylase"/>
    <property type="match status" value="1"/>
</dbReference>
<dbReference type="Gene3D" id="3.20.20.10">
    <property type="entry name" value="Alanine racemase"/>
    <property type="match status" value="1"/>
</dbReference>
<comment type="cofactor">
    <cofactor evidence="1 11">
        <name>pyridoxal 5'-phosphate</name>
        <dbReference type="ChEBI" id="CHEBI:597326"/>
    </cofactor>
</comment>
<keyword evidence="18" id="KW-1185">Reference proteome</keyword>
<dbReference type="InterPro" id="IPR009006">
    <property type="entry name" value="Ala_racemase/Decarboxylase_C"/>
</dbReference>
<reference evidence="15" key="1">
    <citation type="submission" date="2021-02" db="EMBL/GenBank/DDBJ databases">
        <authorList>
            <person name="Nowell W R."/>
        </authorList>
    </citation>
    <scope>NUCLEOTIDE SEQUENCE</scope>
</reference>
<dbReference type="GO" id="GO:0033387">
    <property type="term" value="P:putrescine biosynthetic process from arginine, via ornithine"/>
    <property type="evidence" value="ECO:0007669"/>
    <property type="project" value="TreeGrafter"/>
</dbReference>
<dbReference type="Proteomes" id="UP000663866">
    <property type="component" value="Unassembled WGS sequence"/>
</dbReference>
<feature type="domain" description="Orn/DAP/Arg decarboxylase 2 N-terminal" evidence="14">
    <location>
        <begin position="89"/>
        <end position="320"/>
    </location>
</feature>
<evidence type="ECO:0000256" key="10">
    <source>
        <dbReference type="ARBA" id="ARBA00049127"/>
    </source>
</evidence>
<dbReference type="PANTHER" id="PTHR11482">
    <property type="entry name" value="ARGININE/DIAMINOPIMELATE/ORNITHINE DECARBOXYLASE"/>
    <property type="match status" value="1"/>
</dbReference>
<dbReference type="InterPro" id="IPR022643">
    <property type="entry name" value="De-COase2_C"/>
</dbReference>
<evidence type="ECO:0000256" key="7">
    <source>
        <dbReference type="ARBA" id="ARBA00034138"/>
    </source>
</evidence>
<dbReference type="AlphaFoldDB" id="A0A816XHW6"/>
<evidence type="ECO:0000256" key="12">
    <source>
        <dbReference type="RuleBase" id="RU003737"/>
    </source>
</evidence>
<evidence type="ECO:0000313" key="16">
    <source>
        <dbReference type="EMBL" id="CAF4217355.1"/>
    </source>
</evidence>
<feature type="domain" description="Orn/DAP/Arg decarboxylase 2 C-terminal" evidence="13">
    <location>
        <begin position="324"/>
        <end position="415"/>
    </location>
</feature>
<dbReference type="EC" id="4.1.1.17" evidence="7"/>
<evidence type="ECO:0000256" key="9">
    <source>
        <dbReference type="ARBA" id="ARBA00046672"/>
    </source>
</evidence>
<evidence type="ECO:0000256" key="2">
    <source>
        <dbReference type="ARBA" id="ARBA00008872"/>
    </source>
</evidence>
<sequence>MEYRLPKYLTRCKNYFFPRWFTVQSNSANEDVLKRIQDKDVLLVGHDQSPIPTSPTFSYISSKLYSVDETIAELKPSVPLYCLRPKTIEATAAWFVSTFPGQVLYAVKCNPEPQILQMLWNGGIRHFDCSSLKEIELIHALLPSAKAYFMHPIKTRNSIYKAYFHYGIRDYALDSIEELHKIIEVTANANDLSLLVRIKVPENVTLIDLSHKYGASAADAVDILRQARPVAKNLGICFHVGSQCLNPECYESALAVVKGIITQANVKIDIIDVGGGFPERYPHCVLPSRDLFMLAIKRGFQDLNLTEKPALWCEPGRALVCAGCSLVVTVLARRKDVLYINDGVYGNLSDAGKLLNWRYPVRLVRRNEPTSAVANELKSFTFYGPTCDSIDVMKGPFVLPDDVKVDDYIEIGQTGAYNSALKTSFNGFDETKIVLVNDDFPITALEH</sequence>
<evidence type="ECO:0000256" key="6">
    <source>
        <dbReference type="ARBA" id="ARBA00034115"/>
    </source>
</evidence>
<feature type="modified residue" description="N6-(pyridoxal phosphate)lysine" evidence="11">
    <location>
        <position position="108"/>
    </location>
</feature>
<dbReference type="InterPro" id="IPR000183">
    <property type="entry name" value="Orn/DAP/Arg_de-COase"/>
</dbReference>
<keyword evidence="3 11" id="KW-0663">Pyridoxal phosphate</keyword>
<comment type="catalytic activity">
    <reaction evidence="10">
        <text>L-ornithine + H(+) = putrescine + CO2</text>
        <dbReference type="Rhea" id="RHEA:22964"/>
        <dbReference type="ChEBI" id="CHEBI:15378"/>
        <dbReference type="ChEBI" id="CHEBI:16526"/>
        <dbReference type="ChEBI" id="CHEBI:46911"/>
        <dbReference type="ChEBI" id="CHEBI:326268"/>
        <dbReference type="EC" id="4.1.1.17"/>
    </reaction>
</comment>
<evidence type="ECO:0000256" key="8">
    <source>
        <dbReference type="ARBA" id="ARBA00037173"/>
    </source>
</evidence>
<evidence type="ECO:0000256" key="3">
    <source>
        <dbReference type="ARBA" id="ARBA00022898"/>
    </source>
</evidence>
<dbReference type="InterPro" id="IPR022653">
    <property type="entry name" value="De-COase2_pyr-phos_BS"/>
</dbReference>
<comment type="similarity">
    <text evidence="2 12">Belongs to the Orn/Lys/Arg decarboxylase class-II family.</text>
</comment>
<evidence type="ECO:0000256" key="4">
    <source>
        <dbReference type="ARBA" id="ARBA00023115"/>
    </source>
</evidence>
<evidence type="ECO:0000313" key="17">
    <source>
        <dbReference type="Proteomes" id="UP000663856"/>
    </source>
</evidence>
<evidence type="ECO:0000259" key="14">
    <source>
        <dbReference type="Pfam" id="PF02784"/>
    </source>
</evidence>
<dbReference type="PRINTS" id="PR01179">
    <property type="entry name" value="ODADCRBXLASE"/>
</dbReference>
<dbReference type="InterPro" id="IPR029066">
    <property type="entry name" value="PLP-binding_barrel"/>
</dbReference>
<gene>
    <name evidence="16" type="ORF">OVN521_LOCUS27242</name>
    <name evidence="15" type="ORF">WKI299_LOCUS29596</name>
</gene>
<evidence type="ECO:0000256" key="11">
    <source>
        <dbReference type="PIRSR" id="PIRSR600183-50"/>
    </source>
</evidence>
<dbReference type="Pfam" id="PF02784">
    <property type="entry name" value="Orn_Arg_deC_N"/>
    <property type="match status" value="1"/>
</dbReference>
<dbReference type="Proteomes" id="UP000663856">
    <property type="component" value="Unassembled WGS sequence"/>
</dbReference>
<dbReference type="InterPro" id="IPR022644">
    <property type="entry name" value="De-COase2_N"/>
</dbReference>
<evidence type="ECO:0000256" key="1">
    <source>
        <dbReference type="ARBA" id="ARBA00001933"/>
    </source>
</evidence>
<comment type="pathway">
    <text evidence="6">Amine and polyamine biosynthesis; putrescine biosynthesis via L-ornithine pathway; putrescine from L-ornithine: step 1/1.</text>
</comment>
<name>A0A816XHW6_9BILA</name>
<evidence type="ECO:0000313" key="18">
    <source>
        <dbReference type="Proteomes" id="UP000663866"/>
    </source>
</evidence>
<dbReference type="SUPFAM" id="SSF51419">
    <property type="entry name" value="PLP-binding barrel"/>
    <property type="match status" value="1"/>
</dbReference>
<comment type="caution">
    <text evidence="15">The sequence shown here is derived from an EMBL/GenBank/DDBJ whole genome shotgun (WGS) entry which is preliminary data.</text>
</comment>
<comment type="function">
    <text evidence="8">Catalyzes the first and rate-limiting step of polyamine biosynthesis that converts ornithine into putrescine, which is the precursor for the polyamines, spermidine and spermine. Polyamines are essential for cell proliferation and are implicated in cellular processes, ranging from DNA replication to apoptosis.</text>
</comment>
<keyword evidence="5" id="KW-0456">Lyase</keyword>
<keyword evidence="4" id="KW-0620">Polyamine biosynthesis</keyword>
<organism evidence="15 17">
    <name type="scientific">Rotaria magnacalcarata</name>
    <dbReference type="NCBI Taxonomy" id="392030"/>
    <lineage>
        <taxon>Eukaryota</taxon>
        <taxon>Metazoa</taxon>
        <taxon>Spiralia</taxon>
        <taxon>Gnathifera</taxon>
        <taxon>Rotifera</taxon>
        <taxon>Eurotatoria</taxon>
        <taxon>Bdelloidea</taxon>
        <taxon>Philodinida</taxon>
        <taxon>Philodinidae</taxon>
        <taxon>Rotaria</taxon>
    </lineage>
</organism>
<dbReference type="EMBL" id="CAJOBG010007454">
    <property type="protein sequence ID" value="CAF4217355.1"/>
    <property type="molecule type" value="Genomic_DNA"/>
</dbReference>
<evidence type="ECO:0000256" key="5">
    <source>
        <dbReference type="ARBA" id="ARBA00023239"/>
    </source>
</evidence>
<dbReference type="EMBL" id="CAJNRF010013321">
    <property type="protein sequence ID" value="CAF2147502.1"/>
    <property type="molecule type" value="Genomic_DNA"/>
</dbReference>